<dbReference type="Proteomes" id="UP001595735">
    <property type="component" value="Unassembled WGS sequence"/>
</dbReference>
<evidence type="ECO:0000256" key="1">
    <source>
        <dbReference type="SAM" id="MobiDB-lite"/>
    </source>
</evidence>
<organism evidence="2 3">
    <name type="scientific">Chryseobacterium tructae</name>
    <dbReference type="NCBI Taxonomy" id="1037380"/>
    <lineage>
        <taxon>Bacteria</taxon>
        <taxon>Pseudomonadati</taxon>
        <taxon>Bacteroidota</taxon>
        <taxon>Flavobacteriia</taxon>
        <taxon>Flavobacteriales</taxon>
        <taxon>Weeksellaceae</taxon>
        <taxon>Chryseobacterium group</taxon>
        <taxon>Chryseobacterium</taxon>
    </lineage>
</organism>
<evidence type="ECO:0000313" key="2">
    <source>
        <dbReference type="EMBL" id="MFC3759041.1"/>
    </source>
</evidence>
<dbReference type="RefSeq" id="WP_290301122.1">
    <property type="nucleotide sequence ID" value="NZ_JAUFQR010000001.1"/>
</dbReference>
<feature type="region of interest" description="Disordered" evidence="1">
    <location>
        <begin position="62"/>
        <end position="82"/>
    </location>
</feature>
<evidence type="ECO:0000313" key="3">
    <source>
        <dbReference type="Proteomes" id="UP001595735"/>
    </source>
</evidence>
<sequence>MEDRGTVCTVDNYSASYYIIPAKMQISYSFVYKNFPLPASIFHPYQNAHSLKYRSINLSSIRSSSSHPLLHKKAPKINSQGQ</sequence>
<name>A0ABV7Y1B6_9FLAO</name>
<gene>
    <name evidence="2" type="ORF">ACFONJ_23995</name>
</gene>
<reference evidence="3" key="1">
    <citation type="journal article" date="2019" name="Int. J. Syst. Evol. Microbiol.">
        <title>The Global Catalogue of Microorganisms (GCM) 10K type strain sequencing project: providing services to taxonomists for standard genome sequencing and annotation.</title>
        <authorList>
            <consortium name="The Broad Institute Genomics Platform"/>
            <consortium name="The Broad Institute Genome Sequencing Center for Infectious Disease"/>
            <person name="Wu L."/>
            <person name="Ma J."/>
        </authorList>
    </citation>
    <scope>NUCLEOTIDE SEQUENCE [LARGE SCALE GENOMIC DNA]</scope>
    <source>
        <strain evidence="3">CECT 7798</strain>
    </source>
</reference>
<dbReference type="EMBL" id="JBHRYO010000002">
    <property type="protein sequence ID" value="MFC3759041.1"/>
    <property type="molecule type" value="Genomic_DNA"/>
</dbReference>
<proteinExistence type="predicted"/>
<comment type="caution">
    <text evidence="2">The sequence shown here is derived from an EMBL/GenBank/DDBJ whole genome shotgun (WGS) entry which is preliminary data.</text>
</comment>
<accession>A0ABV7Y1B6</accession>
<protein>
    <submittedName>
        <fullName evidence="2">Uncharacterized protein</fullName>
    </submittedName>
</protein>
<keyword evidence="3" id="KW-1185">Reference proteome</keyword>